<evidence type="ECO:0000256" key="1">
    <source>
        <dbReference type="ARBA" id="ARBA00004496"/>
    </source>
</evidence>
<dbReference type="SUPFAM" id="SSF109885">
    <property type="entry name" value="I/LWEQ domain"/>
    <property type="match status" value="1"/>
</dbReference>
<dbReference type="InterPro" id="IPR030224">
    <property type="entry name" value="Sla2_fam"/>
</dbReference>
<dbReference type="InterPro" id="IPR035964">
    <property type="entry name" value="I/LWEQ_dom_sf"/>
</dbReference>
<dbReference type="PROSITE" id="PS50945">
    <property type="entry name" value="I_LWEQ"/>
    <property type="match status" value="1"/>
</dbReference>
<sequence length="456" mass="50341">MYSLPVAFFLRPHDISGDAVEATKIFPHIRIVFDMTAVVVLRGKRRLSILACFQTHHSELALPAIRTQIDVIDKLGSIMQDEPSAELVHELTVLGHELADVIMCSAAAAYTVSIQHFEPVQEQCRVVAREALRAAKTLKDVKFSDARNEVFPTLKKSIQELETLCVHLPTSSGDLDTEKVGLLLEDEMKRMDEAIKKAVQMIEDLQKKSRATNSGIRLEVNEKILDSCNALMSAIIVLVSKSRAMQEEIVAAGRGTASPKEFYKRNHQWTEGLISAAKAVGVAATVLVCVFLVVETAAHIVSSVVPSEQWRQSADGAITGKGKLEHLIVASQEIGASTAQLFVSSRVKADRGSQKLADGQQKLNDSGVNYCDMSIFVLIFAETLDFSRLSLHEAKKEEMESQVRVLELEAELTKERARFAQLRKQHYHLASLVANENGSASWRVFVPLAACINLDL</sequence>
<evidence type="ECO:0000256" key="2">
    <source>
        <dbReference type="ARBA" id="ARBA00022490"/>
    </source>
</evidence>
<feature type="domain" description="I/LWEQ" evidence="4">
    <location>
        <begin position="172"/>
        <end position="430"/>
    </location>
</feature>
<dbReference type="GO" id="GO:0080025">
    <property type="term" value="F:phosphatidylinositol-3,5-bisphosphate binding"/>
    <property type="evidence" value="ECO:0007669"/>
    <property type="project" value="TreeGrafter"/>
</dbReference>
<keyword evidence="5" id="KW-1185">Reference proteome</keyword>
<reference evidence="6" key="1">
    <citation type="submission" date="2022-11" db="UniProtKB">
        <authorList>
            <consortium name="WormBaseParasite"/>
        </authorList>
    </citation>
    <scope>IDENTIFICATION</scope>
</reference>
<name>A0A914RYJ8_PAREQ</name>
<comment type="subcellular location">
    <subcellularLocation>
        <location evidence="1">Cytoplasm</location>
    </subcellularLocation>
</comment>
<feature type="coiled-coil region" evidence="3">
    <location>
        <begin position="389"/>
        <end position="425"/>
    </location>
</feature>
<dbReference type="GO" id="GO:0006897">
    <property type="term" value="P:endocytosis"/>
    <property type="evidence" value="ECO:0007669"/>
    <property type="project" value="InterPro"/>
</dbReference>
<organism evidence="5 6">
    <name type="scientific">Parascaris equorum</name>
    <name type="common">Equine roundworm</name>
    <dbReference type="NCBI Taxonomy" id="6256"/>
    <lineage>
        <taxon>Eukaryota</taxon>
        <taxon>Metazoa</taxon>
        <taxon>Ecdysozoa</taxon>
        <taxon>Nematoda</taxon>
        <taxon>Chromadorea</taxon>
        <taxon>Rhabditida</taxon>
        <taxon>Spirurina</taxon>
        <taxon>Ascaridomorpha</taxon>
        <taxon>Ascaridoidea</taxon>
        <taxon>Ascarididae</taxon>
        <taxon>Parascaris</taxon>
    </lineage>
</organism>
<dbReference type="GO" id="GO:0030136">
    <property type="term" value="C:clathrin-coated vesicle"/>
    <property type="evidence" value="ECO:0007669"/>
    <property type="project" value="TreeGrafter"/>
</dbReference>
<dbReference type="Proteomes" id="UP000887564">
    <property type="component" value="Unplaced"/>
</dbReference>
<evidence type="ECO:0000313" key="6">
    <source>
        <dbReference type="WBParaSite" id="PEQ_0001158001-mRNA-1"/>
    </source>
</evidence>
<dbReference type="GO" id="GO:0030864">
    <property type="term" value="C:cortical actin cytoskeleton"/>
    <property type="evidence" value="ECO:0007669"/>
    <property type="project" value="TreeGrafter"/>
</dbReference>
<dbReference type="GO" id="GO:0043325">
    <property type="term" value="F:phosphatidylinositol-3,4-bisphosphate binding"/>
    <property type="evidence" value="ECO:0007669"/>
    <property type="project" value="TreeGrafter"/>
</dbReference>
<dbReference type="SMART" id="SM00307">
    <property type="entry name" value="ILWEQ"/>
    <property type="match status" value="1"/>
</dbReference>
<dbReference type="GO" id="GO:0032051">
    <property type="term" value="F:clathrin light chain binding"/>
    <property type="evidence" value="ECO:0007669"/>
    <property type="project" value="TreeGrafter"/>
</dbReference>
<evidence type="ECO:0000256" key="3">
    <source>
        <dbReference type="SAM" id="Coils"/>
    </source>
</evidence>
<proteinExistence type="predicted"/>
<dbReference type="GO" id="GO:0035615">
    <property type="term" value="F:clathrin adaptor activity"/>
    <property type="evidence" value="ECO:0007669"/>
    <property type="project" value="TreeGrafter"/>
</dbReference>
<dbReference type="GO" id="GO:0051015">
    <property type="term" value="F:actin filament binding"/>
    <property type="evidence" value="ECO:0007669"/>
    <property type="project" value="TreeGrafter"/>
</dbReference>
<dbReference type="InterPro" id="IPR002558">
    <property type="entry name" value="ILWEQ_dom"/>
</dbReference>
<dbReference type="PANTHER" id="PTHR10407:SF15">
    <property type="entry name" value="HUNTINGTIN INTERACTING PROTEIN 1"/>
    <property type="match status" value="1"/>
</dbReference>
<accession>A0A914RYJ8</accession>
<dbReference type="Pfam" id="PF01608">
    <property type="entry name" value="I_LWEQ"/>
    <property type="match status" value="2"/>
</dbReference>
<dbReference type="Gene3D" id="1.20.1410.10">
    <property type="entry name" value="I/LWEQ domain"/>
    <property type="match status" value="1"/>
</dbReference>
<dbReference type="AlphaFoldDB" id="A0A914RYJ8"/>
<keyword evidence="2" id="KW-0963">Cytoplasm</keyword>
<evidence type="ECO:0000259" key="4">
    <source>
        <dbReference type="PROSITE" id="PS50945"/>
    </source>
</evidence>
<protein>
    <submittedName>
        <fullName evidence="6">I/LWEQ domain-containing protein</fullName>
    </submittedName>
</protein>
<dbReference type="GO" id="GO:0048268">
    <property type="term" value="P:clathrin coat assembly"/>
    <property type="evidence" value="ECO:0007669"/>
    <property type="project" value="TreeGrafter"/>
</dbReference>
<dbReference type="GO" id="GO:0007015">
    <property type="term" value="P:actin filament organization"/>
    <property type="evidence" value="ECO:0007669"/>
    <property type="project" value="TreeGrafter"/>
</dbReference>
<evidence type="ECO:0000313" key="5">
    <source>
        <dbReference type="Proteomes" id="UP000887564"/>
    </source>
</evidence>
<dbReference type="PANTHER" id="PTHR10407">
    <property type="entry name" value="HUNTINGTIN INTERACTING PROTEIN 1"/>
    <property type="match status" value="1"/>
</dbReference>
<keyword evidence="3" id="KW-0175">Coiled coil</keyword>
<dbReference type="WBParaSite" id="PEQ_0001158001-mRNA-1">
    <property type="protein sequence ID" value="PEQ_0001158001-mRNA-1"/>
    <property type="gene ID" value="PEQ_0001158001"/>
</dbReference>